<dbReference type="Gene3D" id="3.30.420.40">
    <property type="match status" value="2"/>
</dbReference>
<name>A0A853CUM0_9MICO</name>
<dbReference type="CDD" id="cd24007">
    <property type="entry name" value="ASKHA_NBD_eukNAGK-like"/>
    <property type="match status" value="1"/>
</dbReference>
<feature type="domain" description="ATPase BadF/BadG/BcrA/BcrD type" evidence="1">
    <location>
        <begin position="20"/>
        <end position="312"/>
    </location>
</feature>
<dbReference type="InterPro" id="IPR043129">
    <property type="entry name" value="ATPase_NBD"/>
</dbReference>
<gene>
    <name evidence="2" type="ORF">HNR13_003043</name>
</gene>
<dbReference type="PANTHER" id="PTHR43190:SF3">
    <property type="entry name" value="N-ACETYL-D-GLUCOSAMINE KINASE"/>
    <property type="match status" value="1"/>
</dbReference>
<dbReference type="GO" id="GO:0016301">
    <property type="term" value="F:kinase activity"/>
    <property type="evidence" value="ECO:0007669"/>
    <property type="project" value="UniProtKB-KW"/>
</dbReference>
<sequence length="339" mass="34542">MTAAGDPASGDPAPPIVIAVDGGGSKTDAVALELDGTVAATARGATSSPHLIGMTATAALVDELIERLLAETGPRPIAAANIYLSGLDLPAEEAEFRAGIAGYAWADAVVDNDLFALLRAGTSEPDAVAVVCGTGINCVGVRADGAVVRYPSLGMTSGDWGGGWHLGEQALWHAARAVDGRGSATALAEAIPPIYGLADIPAVIEALHFQRIPSSDLSRIAPAVLAASRAGDVVAQDLVDRQAEEIVVFAVTTLRRLGLLDREVPVVLGGGVIGARDERLLSGIERRLSARAPLARIRLVTAAPILGAALLALEAAGASQEALDTATSSLQDRRAAVVQ</sequence>
<protein>
    <submittedName>
        <fullName evidence="2">N-acetylglucosamine kinase-like BadF-type ATPase</fullName>
    </submittedName>
</protein>
<proteinExistence type="predicted"/>
<dbReference type="InterPro" id="IPR052519">
    <property type="entry name" value="Euk-type_GlcNAc_Kinase"/>
</dbReference>
<evidence type="ECO:0000313" key="3">
    <source>
        <dbReference type="Proteomes" id="UP000578352"/>
    </source>
</evidence>
<evidence type="ECO:0000259" key="1">
    <source>
        <dbReference type="Pfam" id="PF01869"/>
    </source>
</evidence>
<keyword evidence="2" id="KW-0808">Transferase</keyword>
<comment type="caution">
    <text evidence="2">The sequence shown here is derived from an EMBL/GenBank/DDBJ whole genome shotgun (WGS) entry which is preliminary data.</text>
</comment>
<dbReference type="Pfam" id="PF01869">
    <property type="entry name" value="BcrAD_BadFG"/>
    <property type="match status" value="1"/>
</dbReference>
<dbReference type="AlphaFoldDB" id="A0A853CUM0"/>
<dbReference type="Proteomes" id="UP000578352">
    <property type="component" value="Unassembled WGS sequence"/>
</dbReference>
<dbReference type="InterPro" id="IPR002731">
    <property type="entry name" value="ATPase_BadF"/>
</dbReference>
<dbReference type="SUPFAM" id="SSF53067">
    <property type="entry name" value="Actin-like ATPase domain"/>
    <property type="match status" value="2"/>
</dbReference>
<accession>A0A853CUM0</accession>
<dbReference type="RefSeq" id="WP_246312782.1">
    <property type="nucleotide sequence ID" value="NZ_BAABEH010000001.1"/>
</dbReference>
<evidence type="ECO:0000313" key="2">
    <source>
        <dbReference type="EMBL" id="NYJ24756.1"/>
    </source>
</evidence>
<dbReference type="EMBL" id="JACCFL010000001">
    <property type="protein sequence ID" value="NYJ24756.1"/>
    <property type="molecule type" value="Genomic_DNA"/>
</dbReference>
<keyword evidence="2" id="KW-0418">Kinase</keyword>
<dbReference type="PANTHER" id="PTHR43190">
    <property type="entry name" value="N-ACETYL-D-GLUCOSAMINE KINASE"/>
    <property type="match status" value="1"/>
</dbReference>
<reference evidence="2 3" key="1">
    <citation type="submission" date="2020-07" db="EMBL/GenBank/DDBJ databases">
        <title>Sequencing the genomes of 1000 actinobacteria strains.</title>
        <authorList>
            <person name="Klenk H.-P."/>
        </authorList>
    </citation>
    <scope>NUCLEOTIDE SEQUENCE [LARGE SCALE GENOMIC DNA]</scope>
    <source>
        <strain evidence="2 3">DSM 15165</strain>
    </source>
</reference>
<organism evidence="2 3">
    <name type="scientific">Leifsonia shinshuensis</name>
    <dbReference type="NCBI Taxonomy" id="150026"/>
    <lineage>
        <taxon>Bacteria</taxon>
        <taxon>Bacillati</taxon>
        <taxon>Actinomycetota</taxon>
        <taxon>Actinomycetes</taxon>
        <taxon>Micrococcales</taxon>
        <taxon>Microbacteriaceae</taxon>
        <taxon>Leifsonia</taxon>
    </lineage>
</organism>